<dbReference type="InterPro" id="IPR011990">
    <property type="entry name" value="TPR-like_helical_dom_sf"/>
</dbReference>
<proteinExistence type="inferred from homology"/>
<organism evidence="5 6">
    <name type="scientific">Cryomyces minteri</name>
    <dbReference type="NCBI Taxonomy" id="331657"/>
    <lineage>
        <taxon>Eukaryota</taxon>
        <taxon>Fungi</taxon>
        <taxon>Dikarya</taxon>
        <taxon>Ascomycota</taxon>
        <taxon>Pezizomycotina</taxon>
        <taxon>Dothideomycetes</taxon>
        <taxon>Dothideomycetes incertae sedis</taxon>
        <taxon>Cryomyces</taxon>
    </lineage>
</organism>
<feature type="region of interest" description="Disordered" evidence="2">
    <location>
        <begin position="380"/>
        <end position="400"/>
    </location>
</feature>
<sequence length="400" mass="44065">MEQAARGEAALKVQDYPEAIKQFTSALAQSPSSPIYYISRSKAYQRLSPPDHENALVDAENAVIFARQRAKRELIVQAQLRRAIALFGLERYADGNFVLDIVKRMDPKEKTLSIWSKKFSDRLCALPEGDEKRVVHVSEVPDREPPKEAVSNTSTARNDSLAPKTASAPVEKEVVQTPASKIRHEWYQNAQNVYFTLFAKGVPKDKAAIEITSTSISISFPLQTSSTYDLSLEPLWGSVDTSMSTYSILSTKIEIILKKASPGQKWPSLESTEPAAKLAVEPSVGMDGSKSEKKINEKTSLDETKTKTAAAPAYPTSSRTGPKDWDKFASDMNDDDEGGDEVNAFFKKLYAGASDDTKRAMMKSYQESNGTALSTNWAEVGSGPVKVHPPDGMVAKKWDE</sequence>
<gene>
    <name evidence="5" type="ORF">B0A49_06160</name>
</gene>
<dbReference type="InterPro" id="IPR007052">
    <property type="entry name" value="CS_dom"/>
</dbReference>
<dbReference type="OrthoDB" id="1898560at2759"/>
<dbReference type="SUPFAM" id="SSF48452">
    <property type="entry name" value="TPR-like"/>
    <property type="match status" value="1"/>
</dbReference>
<evidence type="ECO:0000259" key="3">
    <source>
        <dbReference type="PROSITE" id="PS51048"/>
    </source>
</evidence>
<evidence type="ECO:0000313" key="5">
    <source>
        <dbReference type="EMBL" id="TKA68857.1"/>
    </source>
</evidence>
<dbReference type="CDD" id="cd06466">
    <property type="entry name" value="p23_CS_SGT1_like"/>
    <property type="match status" value="1"/>
</dbReference>
<feature type="domain" description="SGS" evidence="3">
    <location>
        <begin position="313"/>
        <end position="400"/>
    </location>
</feature>
<evidence type="ECO:0000259" key="4">
    <source>
        <dbReference type="PROSITE" id="PS51203"/>
    </source>
</evidence>
<dbReference type="InterPro" id="IPR044563">
    <property type="entry name" value="Sgt1-like"/>
</dbReference>
<dbReference type="STRING" id="331657.A0A4U0WZX4"/>
<feature type="compositionally biased region" description="Basic and acidic residues" evidence="2">
    <location>
        <begin position="289"/>
        <end position="306"/>
    </location>
</feature>
<evidence type="ECO:0000256" key="2">
    <source>
        <dbReference type="SAM" id="MobiDB-lite"/>
    </source>
</evidence>
<dbReference type="InterPro" id="IPR008978">
    <property type="entry name" value="HSP20-like_chaperone"/>
</dbReference>
<dbReference type="AlphaFoldDB" id="A0A4U0WZX4"/>
<evidence type="ECO:0008006" key="7">
    <source>
        <dbReference type="Google" id="ProtNLM"/>
    </source>
</evidence>
<dbReference type="Gene3D" id="1.25.40.10">
    <property type="entry name" value="Tetratricopeptide repeat domain"/>
    <property type="match status" value="1"/>
</dbReference>
<feature type="domain" description="CS" evidence="4">
    <location>
        <begin position="179"/>
        <end position="270"/>
    </location>
</feature>
<dbReference type="Gene3D" id="2.60.40.790">
    <property type="match status" value="1"/>
</dbReference>
<dbReference type="EMBL" id="NAJN01000777">
    <property type="protein sequence ID" value="TKA68857.1"/>
    <property type="molecule type" value="Genomic_DNA"/>
</dbReference>
<dbReference type="PROSITE" id="PS51048">
    <property type="entry name" value="SGS"/>
    <property type="match status" value="1"/>
</dbReference>
<name>A0A4U0WZX4_9PEZI</name>
<feature type="compositionally biased region" description="Low complexity" evidence="2">
    <location>
        <begin position="307"/>
        <end position="316"/>
    </location>
</feature>
<protein>
    <recommendedName>
        <fullName evidence="7">SGS-domain-containing protein</fullName>
    </recommendedName>
</protein>
<dbReference type="PROSITE" id="PS51203">
    <property type="entry name" value="CS"/>
    <property type="match status" value="1"/>
</dbReference>
<feature type="region of interest" description="Disordered" evidence="2">
    <location>
        <begin position="141"/>
        <end position="173"/>
    </location>
</feature>
<dbReference type="SUPFAM" id="SSF49764">
    <property type="entry name" value="HSP20-like chaperones"/>
    <property type="match status" value="1"/>
</dbReference>
<keyword evidence="6" id="KW-1185">Reference proteome</keyword>
<evidence type="ECO:0000256" key="1">
    <source>
        <dbReference type="ARBA" id="ARBA00008509"/>
    </source>
</evidence>
<accession>A0A4U0WZX4</accession>
<reference evidence="5 6" key="1">
    <citation type="submission" date="2017-03" db="EMBL/GenBank/DDBJ databases">
        <title>Genomes of endolithic fungi from Antarctica.</title>
        <authorList>
            <person name="Coleine C."/>
            <person name="Masonjones S."/>
            <person name="Stajich J.E."/>
        </authorList>
    </citation>
    <scope>NUCLEOTIDE SEQUENCE [LARGE SCALE GENOMIC DNA]</scope>
    <source>
        <strain evidence="5 6">CCFEE 5187</strain>
    </source>
</reference>
<evidence type="ECO:0000313" key="6">
    <source>
        <dbReference type="Proteomes" id="UP000308768"/>
    </source>
</evidence>
<comment type="similarity">
    <text evidence="1">Belongs to the SGT1 family.</text>
</comment>
<dbReference type="GO" id="GO:0051087">
    <property type="term" value="F:protein-folding chaperone binding"/>
    <property type="evidence" value="ECO:0007669"/>
    <property type="project" value="InterPro"/>
</dbReference>
<dbReference type="Pfam" id="PF04969">
    <property type="entry name" value="CS"/>
    <property type="match status" value="1"/>
</dbReference>
<dbReference type="Proteomes" id="UP000308768">
    <property type="component" value="Unassembled WGS sequence"/>
</dbReference>
<dbReference type="InterPro" id="IPR007699">
    <property type="entry name" value="SGS_dom"/>
</dbReference>
<feature type="region of interest" description="Disordered" evidence="2">
    <location>
        <begin position="281"/>
        <end position="337"/>
    </location>
</feature>
<dbReference type="Pfam" id="PF05002">
    <property type="entry name" value="SGS"/>
    <property type="match status" value="1"/>
</dbReference>
<comment type="caution">
    <text evidence="5">The sequence shown here is derived from an EMBL/GenBank/DDBJ whole genome shotgun (WGS) entry which is preliminary data.</text>
</comment>
<dbReference type="PANTHER" id="PTHR45862">
    <property type="entry name" value="PROTEIN SGT1 HOMOLOG"/>
    <property type="match status" value="1"/>
</dbReference>